<keyword evidence="3" id="KW-1185">Reference proteome</keyword>
<proteinExistence type="predicted"/>
<dbReference type="EMBL" id="OZ035828">
    <property type="protein sequence ID" value="CAL1609874.1"/>
    <property type="molecule type" value="Genomic_DNA"/>
</dbReference>
<sequence length="100" mass="11034">MRRALDLYMARYSAVSDSLCFGGLSGAASSDQHEPFPNSLMEADFLGGQAETQQGGAIKMSDRRQPGLSQKTMERSESNDRTSEEASGQRRLESRFVIKI</sequence>
<gene>
    <name evidence="2" type="ORF">KC01_LOCUS36556</name>
</gene>
<feature type="region of interest" description="Disordered" evidence="1">
    <location>
        <begin position="48"/>
        <end position="100"/>
    </location>
</feature>
<dbReference type="Proteomes" id="UP001497482">
    <property type="component" value="Chromosome 6"/>
</dbReference>
<accession>A0AAV2M9J1</accession>
<dbReference type="AlphaFoldDB" id="A0AAV2M9J1"/>
<protein>
    <submittedName>
        <fullName evidence="2">Uncharacterized protein</fullName>
    </submittedName>
</protein>
<evidence type="ECO:0000313" key="3">
    <source>
        <dbReference type="Proteomes" id="UP001497482"/>
    </source>
</evidence>
<name>A0AAV2M9J1_KNICA</name>
<evidence type="ECO:0000256" key="1">
    <source>
        <dbReference type="SAM" id="MobiDB-lite"/>
    </source>
</evidence>
<reference evidence="2 3" key="1">
    <citation type="submission" date="2024-04" db="EMBL/GenBank/DDBJ databases">
        <authorList>
            <person name="Waldvogel A.-M."/>
            <person name="Schoenle A."/>
        </authorList>
    </citation>
    <scope>NUCLEOTIDE SEQUENCE [LARGE SCALE GENOMIC DNA]</scope>
</reference>
<evidence type="ECO:0000313" key="2">
    <source>
        <dbReference type="EMBL" id="CAL1609874.1"/>
    </source>
</evidence>
<organism evidence="2 3">
    <name type="scientific">Knipowitschia caucasica</name>
    <name type="common">Caucasian dwarf goby</name>
    <name type="synonym">Pomatoschistus caucasicus</name>
    <dbReference type="NCBI Taxonomy" id="637954"/>
    <lineage>
        <taxon>Eukaryota</taxon>
        <taxon>Metazoa</taxon>
        <taxon>Chordata</taxon>
        <taxon>Craniata</taxon>
        <taxon>Vertebrata</taxon>
        <taxon>Euteleostomi</taxon>
        <taxon>Actinopterygii</taxon>
        <taxon>Neopterygii</taxon>
        <taxon>Teleostei</taxon>
        <taxon>Neoteleostei</taxon>
        <taxon>Acanthomorphata</taxon>
        <taxon>Gobiaria</taxon>
        <taxon>Gobiiformes</taxon>
        <taxon>Gobioidei</taxon>
        <taxon>Gobiidae</taxon>
        <taxon>Gobiinae</taxon>
        <taxon>Knipowitschia</taxon>
    </lineage>
</organism>
<feature type="compositionally biased region" description="Basic and acidic residues" evidence="1">
    <location>
        <begin position="72"/>
        <end position="100"/>
    </location>
</feature>